<dbReference type="VEuPathDB" id="FungiDB:SDRG_15851"/>
<dbReference type="InParanoid" id="T0PVR8"/>
<organism evidence="2 3">
    <name type="scientific">Saprolegnia diclina (strain VS20)</name>
    <dbReference type="NCBI Taxonomy" id="1156394"/>
    <lineage>
        <taxon>Eukaryota</taxon>
        <taxon>Sar</taxon>
        <taxon>Stramenopiles</taxon>
        <taxon>Oomycota</taxon>
        <taxon>Saprolegniomycetes</taxon>
        <taxon>Saprolegniales</taxon>
        <taxon>Saprolegniaceae</taxon>
        <taxon>Saprolegnia</taxon>
    </lineage>
</organism>
<dbReference type="Proteomes" id="UP000030762">
    <property type="component" value="Unassembled WGS sequence"/>
</dbReference>
<name>T0PVR8_SAPDV</name>
<reference evidence="2 3" key="1">
    <citation type="submission" date="2012-04" db="EMBL/GenBank/DDBJ databases">
        <title>The Genome Sequence of Saprolegnia declina VS20.</title>
        <authorList>
            <consortium name="The Broad Institute Genome Sequencing Platform"/>
            <person name="Russ C."/>
            <person name="Nusbaum C."/>
            <person name="Tyler B."/>
            <person name="van West P."/>
            <person name="Dieguez-Uribeondo J."/>
            <person name="de Bruijn I."/>
            <person name="Tripathy S."/>
            <person name="Jiang R."/>
            <person name="Young S.K."/>
            <person name="Zeng Q."/>
            <person name="Gargeya S."/>
            <person name="Fitzgerald M."/>
            <person name="Haas B."/>
            <person name="Abouelleil A."/>
            <person name="Alvarado L."/>
            <person name="Arachchi H.M."/>
            <person name="Berlin A."/>
            <person name="Chapman S.B."/>
            <person name="Goldberg J."/>
            <person name="Griggs A."/>
            <person name="Gujja S."/>
            <person name="Hansen M."/>
            <person name="Howarth C."/>
            <person name="Imamovic A."/>
            <person name="Larimer J."/>
            <person name="McCowen C."/>
            <person name="Montmayeur A."/>
            <person name="Murphy C."/>
            <person name="Neiman D."/>
            <person name="Pearson M."/>
            <person name="Priest M."/>
            <person name="Roberts A."/>
            <person name="Saif S."/>
            <person name="Shea T."/>
            <person name="Sisk P."/>
            <person name="Sykes S."/>
            <person name="Wortman J."/>
            <person name="Nusbaum C."/>
            <person name="Birren B."/>
        </authorList>
    </citation>
    <scope>NUCLEOTIDE SEQUENCE [LARGE SCALE GENOMIC DNA]</scope>
    <source>
        <strain evidence="2 3">VS20</strain>
    </source>
</reference>
<proteinExistence type="predicted"/>
<keyword evidence="1" id="KW-0732">Signal</keyword>
<evidence type="ECO:0008006" key="4">
    <source>
        <dbReference type="Google" id="ProtNLM"/>
    </source>
</evidence>
<protein>
    <recommendedName>
        <fullName evidence="4">Secreted protein</fullName>
    </recommendedName>
</protein>
<evidence type="ECO:0000313" key="2">
    <source>
        <dbReference type="EMBL" id="EQC26366.1"/>
    </source>
</evidence>
<dbReference type="GeneID" id="19956578"/>
<dbReference type="AlphaFoldDB" id="T0PVR8"/>
<keyword evidence="3" id="KW-1185">Reference proteome</keyword>
<gene>
    <name evidence="2" type="ORF">SDRG_15851</name>
</gene>
<feature type="signal peptide" evidence="1">
    <location>
        <begin position="1"/>
        <end position="18"/>
    </location>
</feature>
<feature type="chain" id="PRO_5004569603" description="Secreted protein" evidence="1">
    <location>
        <begin position="19"/>
        <end position="122"/>
    </location>
</feature>
<dbReference type="EMBL" id="JH767234">
    <property type="protein sequence ID" value="EQC26366.1"/>
    <property type="molecule type" value="Genomic_DNA"/>
</dbReference>
<sequence>MVLVVLGTSLVLQGVGVAFVRFGVPSLHETREVEIFALFPRLLVLAPPACRARRAQAPKDDEMVRTAHDHVDDLFHAAPGLTDAYLETEPNAASRLGAHAPLEQLIQSHVATTLETPAITNV</sequence>
<evidence type="ECO:0000256" key="1">
    <source>
        <dbReference type="SAM" id="SignalP"/>
    </source>
</evidence>
<dbReference type="RefSeq" id="XP_008620259.1">
    <property type="nucleotide sequence ID" value="XM_008622037.1"/>
</dbReference>
<accession>T0PVR8</accession>
<evidence type="ECO:0000313" key="3">
    <source>
        <dbReference type="Proteomes" id="UP000030762"/>
    </source>
</evidence>